<dbReference type="Proteomes" id="UP000269998">
    <property type="component" value="Chromosome"/>
</dbReference>
<dbReference type="KEGG" id="mbai:MB901379_00994"/>
<feature type="region of interest" description="Disordered" evidence="1">
    <location>
        <begin position="69"/>
        <end position="144"/>
    </location>
</feature>
<feature type="compositionally biased region" description="Pro residues" evidence="1">
    <location>
        <begin position="100"/>
        <end position="109"/>
    </location>
</feature>
<evidence type="ECO:0000313" key="2">
    <source>
        <dbReference type="EMBL" id="VDM87452.1"/>
    </source>
</evidence>
<evidence type="ECO:0008006" key="4">
    <source>
        <dbReference type="Google" id="ProtNLM"/>
    </source>
</evidence>
<organism evidence="2 3">
    <name type="scientific">Mycobacterium basiliense</name>
    <dbReference type="NCBI Taxonomy" id="2094119"/>
    <lineage>
        <taxon>Bacteria</taxon>
        <taxon>Bacillati</taxon>
        <taxon>Actinomycetota</taxon>
        <taxon>Actinomycetes</taxon>
        <taxon>Mycobacteriales</taxon>
        <taxon>Mycobacteriaceae</taxon>
        <taxon>Mycobacterium</taxon>
    </lineage>
</organism>
<evidence type="ECO:0000313" key="3">
    <source>
        <dbReference type="Proteomes" id="UP000269998"/>
    </source>
</evidence>
<reference evidence="3" key="1">
    <citation type="submission" date="2018-02" db="EMBL/GenBank/DDBJ databases">
        <authorList>
            <person name="Seth-Smith MB H."/>
            <person name="Seth-Smith H."/>
        </authorList>
    </citation>
    <scope>NUCLEOTIDE SEQUENCE [LARGE SCALE GENOMIC DNA]</scope>
</reference>
<proteinExistence type="predicted"/>
<protein>
    <recommendedName>
        <fullName evidence="4">Chitin-binding type-2 domain-containing protein</fullName>
    </recommendedName>
</protein>
<dbReference type="AlphaFoldDB" id="A0A3S4DRM3"/>
<accession>A0A3S4DRM3</accession>
<evidence type="ECO:0000256" key="1">
    <source>
        <dbReference type="SAM" id="MobiDB-lite"/>
    </source>
</evidence>
<gene>
    <name evidence="2" type="ORF">MB901379_00994</name>
</gene>
<dbReference type="EMBL" id="LR130759">
    <property type="protein sequence ID" value="VDM87452.1"/>
    <property type="molecule type" value="Genomic_DNA"/>
</dbReference>
<sequence length="144" mass="14144">MNTTADKDRTRSAMSTSLRRCAAIGALGFALASLPVIGLGTPAIGRADINQCPPGWWWNDTLQRCALNPGPSTLPSAGPPAPGTPGGVYGPGGWGGPGGPGGPPAPGEPYGPYGPQVGAPGTPGWPGTMSGPSPTAGHGAMGHR</sequence>
<name>A0A3S4DRM3_9MYCO</name>
<keyword evidence="3" id="KW-1185">Reference proteome</keyword>
<feature type="compositionally biased region" description="Gly residues" evidence="1">
    <location>
        <begin position="84"/>
        <end position="99"/>
    </location>
</feature>